<dbReference type="Pfam" id="PF13535">
    <property type="entry name" value="ATP-grasp_4"/>
    <property type="match status" value="1"/>
</dbReference>
<name>A0A9W6I7S9_9ACTN</name>
<keyword evidence="2 4" id="KW-0547">Nucleotide-binding</keyword>
<proteinExistence type="predicted"/>
<evidence type="ECO:0000256" key="1">
    <source>
        <dbReference type="ARBA" id="ARBA00022598"/>
    </source>
</evidence>
<accession>A0A9W6I7S9</accession>
<dbReference type="PANTHER" id="PTHR43585:SF2">
    <property type="entry name" value="ATP-GRASP ENZYME FSQD"/>
    <property type="match status" value="1"/>
</dbReference>
<dbReference type="RefSeq" id="WP_271221066.1">
    <property type="nucleotide sequence ID" value="NZ_BAAAVD010000008.1"/>
</dbReference>
<evidence type="ECO:0000256" key="2">
    <source>
        <dbReference type="ARBA" id="ARBA00022741"/>
    </source>
</evidence>
<comment type="caution">
    <text evidence="6">The sequence shown here is derived from an EMBL/GenBank/DDBJ whole genome shotgun (WGS) entry which is preliminary data.</text>
</comment>
<dbReference type="AlphaFoldDB" id="A0A9W6I7S9"/>
<dbReference type="Proteomes" id="UP001143474">
    <property type="component" value="Unassembled WGS sequence"/>
</dbReference>
<evidence type="ECO:0000256" key="4">
    <source>
        <dbReference type="PROSITE-ProRule" id="PRU00409"/>
    </source>
</evidence>
<evidence type="ECO:0000313" key="7">
    <source>
        <dbReference type="Proteomes" id="UP001143474"/>
    </source>
</evidence>
<dbReference type="Gene3D" id="3.40.50.20">
    <property type="match status" value="1"/>
</dbReference>
<keyword evidence="1" id="KW-0436">Ligase</keyword>
<evidence type="ECO:0000256" key="3">
    <source>
        <dbReference type="ARBA" id="ARBA00022840"/>
    </source>
</evidence>
<feature type="domain" description="ATP-grasp" evidence="5">
    <location>
        <begin position="107"/>
        <end position="297"/>
    </location>
</feature>
<reference evidence="6" key="2">
    <citation type="submission" date="2023-01" db="EMBL/GenBank/DDBJ databases">
        <authorList>
            <person name="Sun Q."/>
            <person name="Evtushenko L."/>
        </authorList>
    </citation>
    <scope>NUCLEOTIDE SEQUENCE</scope>
    <source>
        <strain evidence="6">VKM Ac-2007</strain>
    </source>
</reference>
<dbReference type="Gene3D" id="3.30.470.20">
    <property type="entry name" value="ATP-grasp fold, B domain"/>
    <property type="match status" value="1"/>
</dbReference>
<organism evidence="6 7">
    <name type="scientific">Streptosporangium carneum</name>
    <dbReference type="NCBI Taxonomy" id="47481"/>
    <lineage>
        <taxon>Bacteria</taxon>
        <taxon>Bacillati</taxon>
        <taxon>Actinomycetota</taxon>
        <taxon>Actinomycetes</taxon>
        <taxon>Streptosporangiales</taxon>
        <taxon>Streptosporangiaceae</taxon>
        <taxon>Streptosporangium</taxon>
    </lineage>
</organism>
<dbReference type="PROSITE" id="PS50975">
    <property type="entry name" value="ATP_GRASP"/>
    <property type="match status" value="1"/>
</dbReference>
<protein>
    <recommendedName>
        <fullName evidence="5">ATP-grasp domain-containing protein</fullName>
    </recommendedName>
</protein>
<evidence type="ECO:0000313" key="6">
    <source>
        <dbReference type="EMBL" id="GLK12749.1"/>
    </source>
</evidence>
<gene>
    <name evidence="6" type="ORF">GCM10017600_61590</name>
</gene>
<keyword evidence="7" id="KW-1185">Reference proteome</keyword>
<dbReference type="SUPFAM" id="SSF56059">
    <property type="entry name" value="Glutathione synthetase ATP-binding domain-like"/>
    <property type="match status" value="1"/>
</dbReference>
<dbReference type="InterPro" id="IPR052032">
    <property type="entry name" value="ATP-dep_AA_Ligase"/>
</dbReference>
<dbReference type="InterPro" id="IPR011761">
    <property type="entry name" value="ATP-grasp"/>
</dbReference>
<dbReference type="GO" id="GO:0046872">
    <property type="term" value="F:metal ion binding"/>
    <property type="evidence" value="ECO:0007669"/>
    <property type="project" value="InterPro"/>
</dbReference>
<dbReference type="PANTHER" id="PTHR43585">
    <property type="entry name" value="FUMIPYRROLE BIOSYNTHESIS PROTEIN C"/>
    <property type="match status" value="1"/>
</dbReference>
<dbReference type="Pfam" id="PF18130">
    <property type="entry name" value="ATPgrasp_N"/>
    <property type="match status" value="1"/>
</dbReference>
<keyword evidence="3 4" id="KW-0067">ATP-binding</keyword>
<dbReference type="GO" id="GO:0016874">
    <property type="term" value="F:ligase activity"/>
    <property type="evidence" value="ECO:0007669"/>
    <property type="project" value="UniProtKB-KW"/>
</dbReference>
<dbReference type="EMBL" id="BSEV01000018">
    <property type="protein sequence ID" value="GLK12749.1"/>
    <property type="molecule type" value="Genomic_DNA"/>
</dbReference>
<dbReference type="GO" id="GO:0005524">
    <property type="term" value="F:ATP binding"/>
    <property type="evidence" value="ECO:0007669"/>
    <property type="project" value="UniProtKB-UniRule"/>
</dbReference>
<reference evidence="6" key="1">
    <citation type="journal article" date="2014" name="Int. J. Syst. Evol. Microbiol.">
        <title>Complete genome sequence of Corynebacterium casei LMG S-19264T (=DSM 44701T), isolated from a smear-ripened cheese.</title>
        <authorList>
            <consortium name="US DOE Joint Genome Institute (JGI-PGF)"/>
            <person name="Walter F."/>
            <person name="Albersmeier A."/>
            <person name="Kalinowski J."/>
            <person name="Ruckert C."/>
        </authorList>
    </citation>
    <scope>NUCLEOTIDE SEQUENCE</scope>
    <source>
        <strain evidence="6">VKM Ac-2007</strain>
    </source>
</reference>
<sequence length="397" mass="41815">MRLFVVGADPHRERAFSTWPRAGLSVTLADGAGAGGYEHLVDRFHPVEVRDESADVEALTRMAAGHDGVTTLAEGSLVTAATVARELGLPGPGVHAARVARSKARQREVGRRHGLPGPRHSAVTGPDDLVRFFAAGHAAAVLKPLDSAGSTAVFAVRTAEEALDRWPRVQAASPSRTGIVEEYLPGAEASVEAVVHRGEVVFASLTRKQTGGPTGFLEVAHTTALADRPDAAVSALVRDLVAAWRVESAVLHVEVKTDGPRPVPLEATVRPAGDFITELVAAVHGRDLYLDQACLALGLPLPAERQAPARRAEVRFLLASGTVRRTVAPVEVLAGRPDVRNVRQLAPAGCRLPPLTANRARAGYALGWSTDDGESLTGQLRATISDLGTSMGTPDQT</sequence>
<dbReference type="InterPro" id="IPR041472">
    <property type="entry name" value="BL00235/CARNS1_N"/>
</dbReference>
<evidence type="ECO:0000259" key="5">
    <source>
        <dbReference type="PROSITE" id="PS50975"/>
    </source>
</evidence>